<evidence type="ECO:0000256" key="2">
    <source>
        <dbReference type="ARBA" id="ARBA00022692"/>
    </source>
</evidence>
<feature type="transmembrane region" description="Helical" evidence="6">
    <location>
        <begin position="108"/>
        <end position="127"/>
    </location>
</feature>
<evidence type="ECO:0000256" key="3">
    <source>
        <dbReference type="ARBA" id="ARBA00022989"/>
    </source>
</evidence>
<evidence type="ECO:0000256" key="6">
    <source>
        <dbReference type="SAM" id="Phobius"/>
    </source>
</evidence>
<dbReference type="GO" id="GO:0016020">
    <property type="term" value="C:membrane"/>
    <property type="evidence" value="ECO:0007669"/>
    <property type="project" value="UniProtKB-SubCell"/>
</dbReference>
<evidence type="ECO:0000313" key="7">
    <source>
        <dbReference type="EMBL" id="AKE39081.1"/>
    </source>
</evidence>
<comment type="subcellular location">
    <subcellularLocation>
        <location evidence="1">Membrane</location>
        <topology evidence="1">Multi-pass membrane protein</topology>
    </subcellularLocation>
</comment>
<proteinExistence type="predicted"/>
<dbReference type="AlphaFoldDB" id="A0A0F6TAJ2"/>
<dbReference type="Pfam" id="PF05154">
    <property type="entry name" value="TM2"/>
    <property type="match status" value="1"/>
</dbReference>
<reference evidence="7 8" key="1">
    <citation type="journal article" date="2015" name="Genome Announc.">
        <title>Complete Genome Sequence of Corynebacterium camporealensis DSM 44610, Isolated from the Milk of a Manchega Sheep with Subclinical Mastitis.</title>
        <authorList>
            <person name="Ruckert C."/>
            <person name="Albersmeier A."/>
            <person name="Winkler A."/>
            <person name="Tauch A."/>
        </authorList>
    </citation>
    <scope>NUCLEOTIDE SEQUENCE [LARGE SCALE GENOMIC DNA]</scope>
    <source>
        <strain evidence="7 8">DSM 44610</strain>
    </source>
</reference>
<feature type="region of interest" description="Disordered" evidence="5">
    <location>
        <begin position="1"/>
        <end position="63"/>
    </location>
</feature>
<feature type="transmembrane region" description="Helical" evidence="6">
    <location>
        <begin position="133"/>
        <end position="151"/>
    </location>
</feature>
<evidence type="ECO:0000256" key="5">
    <source>
        <dbReference type="SAM" id="MobiDB-lite"/>
    </source>
</evidence>
<dbReference type="EMBL" id="CP011311">
    <property type="protein sequence ID" value="AKE39081.1"/>
    <property type="molecule type" value="Genomic_DNA"/>
</dbReference>
<sequence>MTNPENNGNSQPYGSDDSLSNDWNSSYQGNQQGGSPFQQNQQPYPQYQQNPQNQQAMQPYQQQGQQQYQQQNYGNAQQKSWIAALLLCFFLGSWGVHNFYLGNTTKGVVQLVMWILGMLTVWFIVGALLLFPLYIWVIVEFIMLIVGANGYDRDARGIPLSR</sequence>
<dbReference type="Proteomes" id="UP000033566">
    <property type="component" value="Chromosome"/>
</dbReference>
<evidence type="ECO:0000313" key="8">
    <source>
        <dbReference type="Proteomes" id="UP000033566"/>
    </source>
</evidence>
<protein>
    <submittedName>
        <fullName evidence="7">Putative membrane protein</fullName>
    </submittedName>
</protein>
<dbReference type="PATRIC" id="fig|161896.4.peg.1093"/>
<feature type="transmembrane region" description="Helical" evidence="6">
    <location>
        <begin position="81"/>
        <end position="101"/>
    </location>
</feature>
<feature type="compositionally biased region" description="Low complexity" evidence="5">
    <location>
        <begin position="15"/>
        <end position="63"/>
    </location>
</feature>
<accession>A0A0F6TAJ2</accession>
<dbReference type="RefSeq" id="WP_035105537.1">
    <property type="nucleotide sequence ID" value="NZ_CP011311.1"/>
</dbReference>
<organism evidence="7 8">
    <name type="scientific">Corynebacterium camporealensis</name>
    <dbReference type="NCBI Taxonomy" id="161896"/>
    <lineage>
        <taxon>Bacteria</taxon>
        <taxon>Bacillati</taxon>
        <taxon>Actinomycetota</taxon>
        <taxon>Actinomycetes</taxon>
        <taxon>Mycobacteriales</taxon>
        <taxon>Corynebacteriaceae</taxon>
        <taxon>Corynebacterium</taxon>
    </lineage>
</organism>
<evidence type="ECO:0000256" key="1">
    <source>
        <dbReference type="ARBA" id="ARBA00004141"/>
    </source>
</evidence>
<dbReference type="KEGG" id="ccj:UL81_05565"/>
<feature type="compositionally biased region" description="Polar residues" evidence="5">
    <location>
        <begin position="1"/>
        <end position="13"/>
    </location>
</feature>
<dbReference type="OrthoDB" id="2004788at2"/>
<keyword evidence="3 6" id="KW-1133">Transmembrane helix</keyword>
<dbReference type="InterPro" id="IPR007829">
    <property type="entry name" value="TM2"/>
</dbReference>
<keyword evidence="8" id="KW-1185">Reference proteome</keyword>
<dbReference type="HOGENOM" id="CLU_081297_1_1_11"/>
<gene>
    <name evidence="7" type="ORF">UL81_05565</name>
</gene>
<keyword evidence="2 6" id="KW-0812">Transmembrane</keyword>
<name>A0A0F6TAJ2_9CORY</name>
<evidence type="ECO:0000256" key="4">
    <source>
        <dbReference type="ARBA" id="ARBA00023136"/>
    </source>
</evidence>
<keyword evidence="4 6" id="KW-0472">Membrane</keyword>